<reference evidence="1 2" key="1">
    <citation type="submission" date="2021-06" db="EMBL/GenBank/DDBJ databases">
        <title>Caerostris extrusa draft genome.</title>
        <authorList>
            <person name="Kono N."/>
            <person name="Arakawa K."/>
        </authorList>
    </citation>
    <scope>NUCLEOTIDE SEQUENCE [LARGE SCALE GENOMIC DNA]</scope>
</reference>
<sequence>MAQSHTHDNKALPSCRNHASALEFIKPDASQYTLKKRLQKSFQAIFVKPPSACNTHEEKNQAALAGLKRAKTVLMAPCWQVSQAAGRWWRSCVVLCHTFPPEYLACFDEPRPCQVTRPTKLTL</sequence>
<dbReference type="AlphaFoldDB" id="A0AAV4XCJ1"/>
<keyword evidence="2" id="KW-1185">Reference proteome</keyword>
<protein>
    <submittedName>
        <fullName evidence="1">Uncharacterized protein</fullName>
    </submittedName>
</protein>
<comment type="caution">
    <text evidence="1">The sequence shown here is derived from an EMBL/GenBank/DDBJ whole genome shotgun (WGS) entry which is preliminary data.</text>
</comment>
<gene>
    <name evidence="1" type="ORF">CEXT_237911</name>
</gene>
<name>A0AAV4XCJ1_CAEEX</name>
<proteinExistence type="predicted"/>
<dbReference type="Proteomes" id="UP001054945">
    <property type="component" value="Unassembled WGS sequence"/>
</dbReference>
<evidence type="ECO:0000313" key="2">
    <source>
        <dbReference type="Proteomes" id="UP001054945"/>
    </source>
</evidence>
<organism evidence="1 2">
    <name type="scientific">Caerostris extrusa</name>
    <name type="common">Bark spider</name>
    <name type="synonym">Caerostris bankana</name>
    <dbReference type="NCBI Taxonomy" id="172846"/>
    <lineage>
        <taxon>Eukaryota</taxon>
        <taxon>Metazoa</taxon>
        <taxon>Ecdysozoa</taxon>
        <taxon>Arthropoda</taxon>
        <taxon>Chelicerata</taxon>
        <taxon>Arachnida</taxon>
        <taxon>Araneae</taxon>
        <taxon>Araneomorphae</taxon>
        <taxon>Entelegynae</taxon>
        <taxon>Araneoidea</taxon>
        <taxon>Araneidae</taxon>
        <taxon>Caerostris</taxon>
    </lineage>
</organism>
<dbReference type="EMBL" id="BPLR01000126">
    <property type="protein sequence ID" value="GIY92319.1"/>
    <property type="molecule type" value="Genomic_DNA"/>
</dbReference>
<evidence type="ECO:0000313" key="1">
    <source>
        <dbReference type="EMBL" id="GIY92319.1"/>
    </source>
</evidence>
<accession>A0AAV4XCJ1</accession>